<dbReference type="AlphaFoldDB" id="A0A4Y7T2E0"/>
<name>A0A4Y7T2E0_COPMI</name>
<evidence type="ECO:0000313" key="2">
    <source>
        <dbReference type="EMBL" id="TEB21092.1"/>
    </source>
</evidence>
<proteinExistence type="predicted"/>
<protein>
    <submittedName>
        <fullName evidence="3">Uncharacterized protein</fullName>
    </submittedName>
</protein>
<sequence>MSRCRRIYTFLFVLQSSRLQLGRNCWLEVQVQNLALRRGHPHSRLALRALPSGGFNADEAVWVDLAANAAGDANIIDWSCPVKADSADRDCGEYGSSGEAGNEESGDGSLHEGYSAGVRVQW</sequence>
<dbReference type="EMBL" id="QPFP01000035">
    <property type="protein sequence ID" value="TEB28118.1"/>
    <property type="molecule type" value="Genomic_DNA"/>
</dbReference>
<evidence type="ECO:0000256" key="1">
    <source>
        <dbReference type="SAM" id="MobiDB-lite"/>
    </source>
</evidence>
<dbReference type="EMBL" id="QPFP01000123">
    <property type="protein sequence ID" value="TEB21092.1"/>
    <property type="molecule type" value="Genomic_DNA"/>
</dbReference>
<keyword evidence="4" id="KW-1185">Reference proteome</keyword>
<feature type="region of interest" description="Disordered" evidence="1">
    <location>
        <begin position="88"/>
        <end position="122"/>
    </location>
</feature>
<accession>A0A4Y7T2E0</accession>
<organism evidence="3 4">
    <name type="scientific">Coprinellus micaceus</name>
    <name type="common">Glistening ink-cap mushroom</name>
    <name type="synonym">Coprinus micaceus</name>
    <dbReference type="NCBI Taxonomy" id="71717"/>
    <lineage>
        <taxon>Eukaryota</taxon>
        <taxon>Fungi</taxon>
        <taxon>Dikarya</taxon>
        <taxon>Basidiomycota</taxon>
        <taxon>Agaricomycotina</taxon>
        <taxon>Agaricomycetes</taxon>
        <taxon>Agaricomycetidae</taxon>
        <taxon>Agaricales</taxon>
        <taxon>Agaricineae</taxon>
        <taxon>Psathyrellaceae</taxon>
        <taxon>Coprinellus</taxon>
    </lineage>
</organism>
<dbReference type="Proteomes" id="UP000298030">
    <property type="component" value="Unassembled WGS sequence"/>
</dbReference>
<evidence type="ECO:0000313" key="4">
    <source>
        <dbReference type="Proteomes" id="UP000298030"/>
    </source>
</evidence>
<evidence type="ECO:0000313" key="3">
    <source>
        <dbReference type="EMBL" id="TEB28118.1"/>
    </source>
</evidence>
<comment type="caution">
    <text evidence="3">The sequence shown here is derived from an EMBL/GenBank/DDBJ whole genome shotgun (WGS) entry which is preliminary data.</text>
</comment>
<gene>
    <name evidence="3" type="ORF">FA13DRAFT_1736018</name>
    <name evidence="2" type="ORF">FA13DRAFT_1742440</name>
</gene>
<reference evidence="3 4" key="1">
    <citation type="journal article" date="2019" name="Nat. Ecol. Evol.">
        <title>Megaphylogeny resolves global patterns of mushroom evolution.</title>
        <authorList>
            <person name="Varga T."/>
            <person name="Krizsan K."/>
            <person name="Foldi C."/>
            <person name="Dima B."/>
            <person name="Sanchez-Garcia M."/>
            <person name="Sanchez-Ramirez S."/>
            <person name="Szollosi G.J."/>
            <person name="Szarkandi J.G."/>
            <person name="Papp V."/>
            <person name="Albert L."/>
            <person name="Andreopoulos W."/>
            <person name="Angelini C."/>
            <person name="Antonin V."/>
            <person name="Barry K.W."/>
            <person name="Bougher N.L."/>
            <person name="Buchanan P."/>
            <person name="Buyck B."/>
            <person name="Bense V."/>
            <person name="Catcheside P."/>
            <person name="Chovatia M."/>
            <person name="Cooper J."/>
            <person name="Damon W."/>
            <person name="Desjardin D."/>
            <person name="Finy P."/>
            <person name="Geml J."/>
            <person name="Haridas S."/>
            <person name="Hughes K."/>
            <person name="Justo A."/>
            <person name="Karasinski D."/>
            <person name="Kautmanova I."/>
            <person name="Kiss B."/>
            <person name="Kocsube S."/>
            <person name="Kotiranta H."/>
            <person name="LaButti K.M."/>
            <person name="Lechner B.E."/>
            <person name="Liimatainen K."/>
            <person name="Lipzen A."/>
            <person name="Lukacs Z."/>
            <person name="Mihaltcheva S."/>
            <person name="Morgado L.N."/>
            <person name="Niskanen T."/>
            <person name="Noordeloos M.E."/>
            <person name="Ohm R.A."/>
            <person name="Ortiz-Santana B."/>
            <person name="Ovrebo C."/>
            <person name="Racz N."/>
            <person name="Riley R."/>
            <person name="Savchenko A."/>
            <person name="Shiryaev A."/>
            <person name="Soop K."/>
            <person name="Spirin V."/>
            <person name="Szebenyi C."/>
            <person name="Tomsovsky M."/>
            <person name="Tulloss R.E."/>
            <person name="Uehling J."/>
            <person name="Grigoriev I.V."/>
            <person name="Vagvolgyi C."/>
            <person name="Papp T."/>
            <person name="Martin F.M."/>
            <person name="Miettinen O."/>
            <person name="Hibbett D.S."/>
            <person name="Nagy L.G."/>
        </authorList>
    </citation>
    <scope>NUCLEOTIDE SEQUENCE [LARGE SCALE GENOMIC DNA]</scope>
    <source>
        <strain evidence="3 4">FP101781</strain>
    </source>
</reference>